<feature type="coiled-coil region" evidence="1">
    <location>
        <begin position="291"/>
        <end position="399"/>
    </location>
</feature>
<accession>A0A7J6YJV7</accession>
<dbReference type="VEuPathDB" id="TriTrypDB:BCY84_01106"/>
<name>A0A7J6YJV7_TRYCR</name>
<dbReference type="EMBL" id="JABDHM010000001">
    <property type="protein sequence ID" value="KAF5226540.1"/>
    <property type="molecule type" value="Genomic_DNA"/>
</dbReference>
<evidence type="ECO:0000256" key="1">
    <source>
        <dbReference type="SAM" id="Coils"/>
    </source>
</evidence>
<feature type="coiled-coil region" evidence="1">
    <location>
        <begin position="503"/>
        <end position="537"/>
    </location>
</feature>
<feature type="region of interest" description="Disordered" evidence="2">
    <location>
        <begin position="1"/>
        <end position="133"/>
    </location>
</feature>
<reference evidence="4 5" key="1">
    <citation type="journal article" date="2019" name="Genome Biol. Evol.">
        <title>Nanopore Sequencing Significantly Improves Genome Assembly of the Protozoan Parasite Trypanosoma cruzi.</title>
        <authorList>
            <person name="Diaz-Viraque F."/>
            <person name="Pita S."/>
            <person name="Greif G."/>
            <person name="de Souza R.C.M."/>
            <person name="Iraola G."/>
            <person name="Robello C."/>
        </authorList>
    </citation>
    <scope>NUCLEOTIDE SEQUENCE [LARGE SCALE GENOMIC DNA]</scope>
    <source>
        <strain evidence="4 5">Berenice</strain>
    </source>
</reference>
<feature type="region of interest" description="Disordered" evidence="2">
    <location>
        <begin position="195"/>
        <end position="240"/>
    </location>
</feature>
<sequence length="778" mass="92045">MSSLKGAPSLNPPPKKGFSYNVFDDEFDDYVAPVSSEDESQKKKKEETVKKKEKERKKAKSKRTERRALESGGGGEKGTSVRRGEGDPQSVTTSAVDYDVADYDAGAQYSDDFEDDDIVPAPAPPSFDNTRELQRTIKEEEARLERIAEEKMREVREMHEEQVRRWQQQQEVAAKTIQNQQEELRAQIEELKRLQEQKTKEAEQESKSVGAPRDPNDDRDDGANAVMVERRQLTENQRRRIRERERAVHLRRLEQEEAAKSLFQRLAQDVREVFHELNLSVVASEKERLIKDERYRKEREAKDRREELERQERMQKEAKEREEREAKFWSAMEERDARFREFVEKKSLKDEEEREARWKRDLEDREARLKGDKELRSELESIERERRDREEKNVRERDRTLIQTLLDDLKRQYETQLEETRRQFELDRAHAEEMHRMELAAIEKRHAESAGQSDRIHMRQIEMLESHTGNAAKLEKIIEQMHFDMETTKKMNVTLNDERLAVLRQKEQLISEQKALVDNVLEELKYVKQEMEKERTRVASLYAKFDISLANFTKEAGDERRRCQETQSHYETLRQQLEKDRKLMLHEVSQERKAFEQQYEEFMTKKLQAMSELQEERLAIARERTEAAVLRERQNTDEMEVLKSLRAREEAYAEKVEAIEEDRLAVKEMRCEQKRLLDEISAEREALRKEREAFEADKNELLRRFEDLQLRAAEVGATHEQLRRELELNKNAKAKASMNAAARCVSMHGDTASVLGAASRLQIDLSRQRAVLNRISHS</sequence>
<proteinExistence type="predicted"/>
<evidence type="ECO:0000256" key="2">
    <source>
        <dbReference type="SAM" id="MobiDB-lite"/>
    </source>
</evidence>
<feature type="region of interest" description="Disordered" evidence="2">
    <location>
        <begin position="156"/>
        <end position="176"/>
    </location>
</feature>
<feature type="coiled-coil region" evidence="1">
    <location>
        <begin position="585"/>
        <end position="739"/>
    </location>
</feature>
<feature type="compositionally biased region" description="Basic residues" evidence="2">
    <location>
        <begin position="53"/>
        <end position="65"/>
    </location>
</feature>
<evidence type="ECO:0000313" key="5">
    <source>
        <dbReference type="Proteomes" id="UP000583944"/>
    </source>
</evidence>
<dbReference type="Pfam" id="PF21007">
    <property type="entry name" value="FBF1"/>
    <property type="match status" value="1"/>
</dbReference>
<gene>
    <name evidence="4" type="ORF">ECC02_000041</name>
</gene>
<comment type="caution">
    <text evidence="4">The sequence shown here is derived from an EMBL/GenBank/DDBJ whole genome shotgun (WGS) entry which is preliminary data.</text>
</comment>
<dbReference type="AlphaFoldDB" id="A0A7J6YJV7"/>
<dbReference type="VEuPathDB" id="TriTrypDB:ECC02_000041"/>
<protein>
    <recommendedName>
        <fullName evidence="3">Fas-binding factor 1 C-terminal domain-containing protein</fullName>
    </recommendedName>
</protein>
<feature type="compositionally biased region" description="Basic and acidic residues" evidence="2">
    <location>
        <begin position="195"/>
        <end position="206"/>
    </location>
</feature>
<organism evidence="4 5">
    <name type="scientific">Trypanosoma cruzi</name>
    <dbReference type="NCBI Taxonomy" id="5693"/>
    <lineage>
        <taxon>Eukaryota</taxon>
        <taxon>Discoba</taxon>
        <taxon>Euglenozoa</taxon>
        <taxon>Kinetoplastea</taxon>
        <taxon>Metakinetoplastina</taxon>
        <taxon>Trypanosomatida</taxon>
        <taxon>Trypanosomatidae</taxon>
        <taxon>Trypanosoma</taxon>
        <taxon>Schizotrypanum</taxon>
    </lineage>
</organism>
<feature type="domain" description="Fas-binding factor 1 C-terminal" evidence="3">
    <location>
        <begin position="393"/>
        <end position="734"/>
    </location>
</feature>
<keyword evidence="1" id="KW-0175">Coiled coil</keyword>
<evidence type="ECO:0000259" key="3">
    <source>
        <dbReference type="Pfam" id="PF21007"/>
    </source>
</evidence>
<evidence type="ECO:0000313" key="4">
    <source>
        <dbReference type="EMBL" id="KAF5226540.1"/>
    </source>
</evidence>
<dbReference type="InterPro" id="IPR049390">
    <property type="entry name" value="FBF1_C"/>
</dbReference>
<feature type="compositionally biased region" description="Basic and acidic residues" evidence="2">
    <location>
        <begin position="228"/>
        <end position="240"/>
    </location>
</feature>
<feature type="compositionally biased region" description="Basic and acidic residues" evidence="2">
    <location>
        <begin position="39"/>
        <end position="52"/>
    </location>
</feature>
<dbReference type="Proteomes" id="UP000583944">
    <property type="component" value="Unassembled WGS sequence"/>
</dbReference>
<feature type="compositionally biased region" description="Low complexity" evidence="2">
    <location>
        <begin position="95"/>
        <end position="107"/>
    </location>
</feature>